<sequence length="156" mass="17168">MPEPPPSRSQASEQLDLTEDARRAAVLASRRPAWQDALAAALIGIAWTGFFSWTVPGAVVAVVASVLCGVLALRSRRRTGRLTDDRGVLAHGGFFTIAYVTMVLVGQVLRDPGRSAWWYVAVFALVTPAVFAYLRLQEAYEVRRLTRGDYGPYDRT</sequence>
<feature type="transmembrane region" description="Helical" evidence="1">
    <location>
        <begin position="87"/>
        <end position="110"/>
    </location>
</feature>
<organism evidence="2 3">
    <name type="scientific">Propioniciclava soli</name>
    <dbReference type="NCBI Taxonomy" id="2775081"/>
    <lineage>
        <taxon>Bacteria</taxon>
        <taxon>Bacillati</taxon>
        <taxon>Actinomycetota</taxon>
        <taxon>Actinomycetes</taxon>
        <taxon>Propionibacteriales</taxon>
        <taxon>Propionibacteriaceae</taxon>
        <taxon>Propioniciclava</taxon>
    </lineage>
</organism>
<keyword evidence="3" id="KW-1185">Reference proteome</keyword>
<keyword evidence="1" id="KW-0812">Transmembrane</keyword>
<evidence type="ECO:0000256" key="1">
    <source>
        <dbReference type="SAM" id="Phobius"/>
    </source>
</evidence>
<feature type="transmembrane region" description="Helical" evidence="1">
    <location>
        <begin position="116"/>
        <end position="134"/>
    </location>
</feature>
<dbReference type="RefSeq" id="WP_232549872.1">
    <property type="nucleotide sequence ID" value="NZ_CP115965.1"/>
</dbReference>
<name>A0ABZ3C5E9_9ACTN</name>
<evidence type="ECO:0000313" key="3">
    <source>
        <dbReference type="Proteomes" id="UP001434337"/>
    </source>
</evidence>
<evidence type="ECO:0008006" key="4">
    <source>
        <dbReference type="Google" id="ProtNLM"/>
    </source>
</evidence>
<evidence type="ECO:0000313" key="2">
    <source>
        <dbReference type="EMBL" id="WZW98020.1"/>
    </source>
</evidence>
<gene>
    <name evidence="2" type="ORF">PCC79_14145</name>
</gene>
<dbReference type="Proteomes" id="UP001434337">
    <property type="component" value="Chromosome"/>
</dbReference>
<reference evidence="2 3" key="1">
    <citation type="journal article" date="2023" name="Environ Microbiome">
        <title>A coral-associated actinobacterium mitigates coral bleaching under heat stress.</title>
        <authorList>
            <person name="Li J."/>
            <person name="Zou Y."/>
            <person name="Li Q."/>
            <person name="Zhang J."/>
            <person name="Bourne D.G."/>
            <person name="Lyu Y."/>
            <person name="Liu C."/>
            <person name="Zhang S."/>
        </authorList>
    </citation>
    <scope>NUCLEOTIDE SEQUENCE [LARGE SCALE GENOMIC DNA]</scope>
    <source>
        <strain evidence="2 3">SCSIO 13291</strain>
    </source>
</reference>
<feature type="transmembrane region" description="Helical" evidence="1">
    <location>
        <begin position="57"/>
        <end position="75"/>
    </location>
</feature>
<dbReference type="InterPro" id="IPR036259">
    <property type="entry name" value="MFS_trans_sf"/>
</dbReference>
<accession>A0ABZ3C5E9</accession>
<protein>
    <recommendedName>
        <fullName evidence="4">Integral membrane protein</fullName>
    </recommendedName>
</protein>
<proteinExistence type="predicted"/>
<keyword evidence="1" id="KW-1133">Transmembrane helix</keyword>
<dbReference type="SUPFAM" id="SSF103473">
    <property type="entry name" value="MFS general substrate transporter"/>
    <property type="match status" value="1"/>
</dbReference>
<keyword evidence="1" id="KW-0472">Membrane</keyword>
<dbReference type="EMBL" id="CP115965">
    <property type="protein sequence ID" value="WZW98020.1"/>
    <property type="molecule type" value="Genomic_DNA"/>
</dbReference>